<dbReference type="RefSeq" id="WP_173804145.1">
    <property type="nucleotide sequence ID" value="NZ_JABSNM010000003.1"/>
</dbReference>
<evidence type="ECO:0000259" key="1">
    <source>
        <dbReference type="Pfam" id="PF04289"/>
    </source>
</evidence>
<protein>
    <recommendedName>
        <fullName evidence="5">DUF447 family protein</fullName>
    </recommendedName>
</protein>
<dbReference type="Gene3D" id="1.20.58.290">
    <property type="entry name" value="Hypothetical membrane protein ta0354_69_121"/>
    <property type="match status" value="1"/>
</dbReference>
<gene>
    <name evidence="3" type="ORF">HNQ01_000864</name>
</gene>
<organism evidence="3 4">
    <name type="scientific">Sphaerotilus uruguayifluvii</name>
    <dbReference type="NCBI Taxonomy" id="2735897"/>
    <lineage>
        <taxon>Bacteria</taxon>
        <taxon>Pseudomonadati</taxon>
        <taxon>Pseudomonadota</taxon>
        <taxon>Betaproteobacteria</taxon>
        <taxon>Burkholderiales</taxon>
        <taxon>Sphaerotilaceae</taxon>
        <taxon>Sphaerotilus</taxon>
    </lineage>
</organism>
<comment type="caution">
    <text evidence="3">The sequence shown here is derived from an EMBL/GenBank/DDBJ whole genome shotgun (WGS) entry which is preliminary data.</text>
</comment>
<evidence type="ECO:0000259" key="2">
    <source>
        <dbReference type="Pfam" id="PF20766"/>
    </source>
</evidence>
<dbReference type="Pfam" id="PF20766">
    <property type="entry name" value="DUF447_C"/>
    <property type="match status" value="1"/>
</dbReference>
<evidence type="ECO:0000313" key="4">
    <source>
        <dbReference type="Proteomes" id="UP001516061"/>
    </source>
</evidence>
<evidence type="ECO:0000313" key="3">
    <source>
        <dbReference type="EMBL" id="NRT55154.1"/>
    </source>
</evidence>
<feature type="domain" description="DUF447" evidence="1">
    <location>
        <begin position="10"/>
        <end position="133"/>
    </location>
</feature>
<reference evidence="3 4" key="1">
    <citation type="submission" date="2020-05" db="EMBL/GenBank/DDBJ databases">
        <title>Genomic Encyclopedia of Type Strains, Phase IV (KMG-V): Genome sequencing to study the core and pangenomes of soil and plant-associated prokaryotes.</title>
        <authorList>
            <person name="Whitman W."/>
        </authorList>
    </citation>
    <scope>NUCLEOTIDE SEQUENCE [LARGE SCALE GENOMIC DNA]</scope>
    <source>
        <strain evidence="3 4">C29</strain>
    </source>
</reference>
<evidence type="ECO:0008006" key="5">
    <source>
        <dbReference type="Google" id="ProtNLM"/>
    </source>
</evidence>
<dbReference type="InterPro" id="IPR007386">
    <property type="entry name" value="DUF447_N"/>
</dbReference>
<name>A0ABX2FZC8_9BURK</name>
<dbReference type="InterPro" id="IPR049288">
    <property type="entry name" value="DUF447_C"/>
</dbReference>
<dbReference type="Gene3D" id="2.30.110.10">
    <property type="entry name" value="Electron Transport, Fmn-binding Protein, Chain A"/>
    <property type="match status" value="1"/>
</dbReference>
<dbReference type="Pfam" id="PF04289">
    <property type="entry name" value="DUF447_N"/>
    <property type="match status" value="1"/>
</dbReference>
<proteinExistence type="predicted"/>
<dbReference type="InterPro" id="IPR012349">
    <property type="entry name" value="Split_barrel_FMN-bd"/>
</dbReference>
<sequence length="215" mass="23336">MSPVSARIHEAVVCTRDADGRLRSAPMGVRWQPGGPGGALQAVLMPFRPSTTLDNLLRERVAVLNLLVDARVFAGCVTGRRDWPSRAVAGDGHGPWPARLDCALRHVALRVAAVEDDPQRPRLRLDPVEDVTHAPFDGMNRAQAAVIEGAVLVSRLHLLPVERIAEEMAALQVAIDRSAGPEEREAWSWLLEAVEARRRRPVARPAAVTARGATA</sequence>
<keyword evidence="4" id="KW-1185">Reference proteome</keyword>
<feature type="domain" description="DUF447" evidence="2">
    <location>
        <begin position="140"/>
        <end position="192"/>
    </location>
</feature>
<dbReference type="SUPFAM" id="SSF50475">
    <property type="entry name" value="FMN-binding split barrel"/>
    <property type="match status" value="1"/>
</dbReference>
<dbReference type="Proteomes" id="UP001516061">
    <property type="component" value="Unassembled WGS sequence"/>
</dbReference>
<accession>A0ABX2FZC8</accession>
<dbReference type="EMBL" id="JABSNM010000003">
    <property type="protein sequence ID" value="NRT55154.1"/>
    <property type="molecule type" value="Genomic_DNA"/>
</dbReference>